<dbReference type="PANTHER" id="PTHR43669">
    <property type="entry name" value="5-KETO-D-GLUCONATE 5-REDUCTASE"/>
    <property type="match status" value="1"/>
</dbReference>
<gene>
    <name evidence="3" type="ORF">AXK60_13835</name>
</gene>
<dbReference type="EMBL" id="LSRF01000057">
    <property type="protein sequence ID" value="KXP05222.1"/>
    <property type="molecule type" value="Genomic_DNA"/>
</dbReference>
<dbReference type="InterPro" id="IPR020904">
    <property type="entry name" value="Sc_DH/Rdtase_CS"/>
</dbReference>
<accession>A0A138A470</accession>
<dbReference type="RefSeq" id="WP_068573406.1">
    <property type="nucleotide sequence ID" value="NZ_LSRF01000057.1"/>
</dbReference>
<evidence type="ECO:0008006" key="5">
    <source>
        <dbReference type="Google" id="ProtNLM"/>
    </source>
</evidence>
<dbReference type="Proteomes" id="UP000070258">
    <property type="component" value="Unassembled WGS sequence"/>
</dbReference>
<dbReference type="Gene3D" id="3.40.50.720">
    <property type="entry name" value="NAD(P)-binding Rossmann-like Domain"/>
    <property type="match status" value="1"/>
</dbReference>
<protein>
    <recommendedName>
        <fullName evidence="5">Short-chain dehydrogenase</fullName>
    </recommendedName>
</protein>
<dbReference type="STRING" id="239498.AXK60_13835"/>
<dbReference type="Pfam" id="PF00106">
    <property type="entry name" value="adh_short"/>
    <property type="match status" value="1"/>
</dbReference>
<dbReference type="PANTHER" id="PTHR43669:SF3">
    <property type="entry name" value="ALCOHOL DEHYDROGENASE, PUTATIVE (AFU_ORTHOLOGUE AFUA_3G03445)-RELATED"/>
    <property type="match status" value="1"/>
</dbReference>
<evidence type="ECO:0000313" key="4">
    <source>
        <dbReference type="Proteomes" id="UP000070258"/>
    </source>
</evidence>
<dbReference type="CDD" id="cd05233">
    <property type="entry name" value="SDR_c"/>
    <property type="match status" value="1"/>
</dbReference>
<dbReference type="PROSITE" id="PS00061">
    <property type="entry name" value="ADH_SHORT"/>
    <property type="match status" value="1"/>
</dbReference>
<dbReference type="SUPFAM" id="SSF51735">
    <property type="entry name" value="NAD(P)-binding Rossmann-fold domains"/>
    <property type="match status" value="1"/>
</dbReference>
<organism evidence="3 4">
    <name type="scientific">Tsukamurella pseudospumae</name>
    <dbReference type="NCBI Taxonomy" id="239498"/>
    <lineage>
        <taxon>Bacteria</taxon>
        <taxon>Bacillati</taxon>
        <taxon>Actinomycetota</taxon>
        <taxon>Actinomycetes</taxon>
        <taxon>Mycobacteriales</taxon>
        <taxon>Tsukamurellaceae</taxon>
        <taxon>Tsukamurella</taxon>
    </lineage>
</organism>
<comment type="caution">
    <text evidence="3">The sequence shown here is derived from an EMBL/GenBank/DDBJ whole genome shotgun (WGS) entry which is preliminary data.</text>
</comment>
<dbReference type="AlphaFoldDB" id="A0A138A470"/>
<evidence type="ECO:0000256" key="1">
    <source>
        <dbReference type="ARBA" id="ARBA00006484"/>
    </source>
</evidence>
<evidence type="ECO:0000256" key="2">
    <source>
        <dbReference type="ARBA" id="ARBA00023002"/>
    </source>
</evidence>
<dbReference type="InterPro" id="IPR036291">
    <property type="entry name" value="NAD(P)-bd_dom_sf"/>
</dbReference>
<evidence type="ECO:0000313" key="3">
    <source>
        <dbReference type="EMBL" id="KXP05222.1"/>
    </source>
</evidence>
<dbReference type="GO" id="GO:0016491">
    <property type="term" value="F:oxidoreductase activity"/>
    <property type="evidence" value="ECO:0007669"/>
    <property type="project" value="UniProtKB-KW"/>
</dbReference>
<sequence length="234" mass="23920">MSGVTGRTVVVTGANGALGQEVVRRLVAAGAKVAVITRGAPAAEIASLEGVSAYRADLADRTAVRAAVEEIRAAHDGVDGLLHLVGGWRGGVPIDEADPADWDFLEAGLIRSLQNVTQALYSALIASPDARVAIISSTSVAKPTAKNAAYAAAKAASEAWTLALADAFTGTGAAAVIVRVMALLTPQMKADAPERKFPRYTPIGDVADALVALWDVSPAEANGTVETLVPEAKA</sequence>
<proteinExistence type="inferred from homology"/>
<comment type="similarity">
    <text evidence="1">Belongs to the short-chain dehydrogenases/reductases (SDR) family.</text>
</comment>
<dbReference type="OrthoDB" id="4773823at2"/>
<keyword evidence="2" id="KW-0560">Oxidoreductase</keyword>
<reference evidence="4" key="1">
    <citation type="submission" date="2016-02" db="EMBL/GenBank/DDBJ databases">
        <authorList>
            <person name="Wen L."/>
            <person name="He K."/>
            <person name="Yang H."/>
        </authorList>
    </citation>
    <scope>NUCLEOTIDE SEQUENCE [LARGE SCALE GENOMIC DNA]</scope>
    <source>
        <strain evidence="4">JCM 15929</strain>
    </source>
</reference>
<name>A0A138A470_9ACTN</name>
<dbReference type="InterPro" id="IPR002347">
    <property type="entry name" value="SDR_fam"/>
</dbReference>